<evidence type="ECO:0000256" key="8">
    <source>
        <dbReference type="SAM" id="Phobius"/>
    </source>
</evidence>
<dbReference type="Proteomes" id="UP001229651">
    <property type="component" value="Unassembled WGS sequence"/>
</dbReference>
<evidence type="ECO:0000256" key="2">
    <source>
        <dbReference type="ARBA" id="ARBA00022475"/>
    </source>
</evidence>
<dbReference type="PANTHER" id="PTHR33908:SF11">
    <property type="entry name" value="MEMBRANE PROTEIN"/>
    <property type="match status" value="1"/>
</dbReference>
<evidence type="ECO:0000256" key="1">
    <source>
        <dbReference type="ARBA" id="ARBA00004651"/>
    </source>
</evidence>
<keyword evidence="3" id="KW-0328">Glycosyltransferase</keyword>
<feature type="transmembrane region" description="Helical" evidence="8">
    <location>
        <begin position="292"/>
        <end position="311"/>
    </location>
</feature>
<dbReference type="InterPro" id="IPR050297">
    <property type="entry name" value="LipidA_mod_glycosyltrf_83"/>
</dbReference>
<feature type="transmembrane region" description="Helical" evidence="8">
    <location>
        <begin position="254"/>
        <end position="271"/>
    </location>
</feature>
<name>A0ABU0ERV2_9PSEU</name>
<feature type="transmembrane region" description="Helical" evidence="8">
    <location>
        <begin position="102"/>
        <end position="122"/>
    </location>
</feature>
<evidence type="ECO:0000256" key="3">
    <source>
        <dbReference type="ARBA" id="ARBA00022676"/>
    </source>
</evidence>
<dbReference type="RefSeq" id="WP_306990612.1">
    <property type="nucleotide sequence ID" value="NZ_JAUSUT010000001.1"/>
</dbReference>
<evidence type="ECO:0000313" key="10">
    <source>
        <dbReference type="Proteomes" id="UP001229651"/>
    </source>
</evidence>
<evidence type="ECO:0000313" key="9">
    <source>
        <dbReference type="EMBL" id="MDQ0377999.1"/>
    </source>
</evidence>
<keyword evidence="4" id="KW-0808">Transferase</keyword>
<dbReference type="PANTHER" id="PTHR33908">
    <property type="entry name" value="MANNOSYLTRANSFERASE YKCB-RELATED"/>
    <property type="match status" value="1"/>
</dbReference>
<keyword evidence="7 8" id="KW-0472">Membrane</keyword>
<feature type="transmembrane region" description="Helical" evidence="8">
    <location>
        <begin position="215"/>
        <end position="234"/>
    </location>
</feature>
<feature type="transmembrane region" description="Helical" evidence="8">
    <location>
        <begin position="31"/>
        <end position="51"/>
    </location>
</feature>
<comment type="subcellular location">
    <subcellularLocation>
        <location evidence="1">Cell membrane</location>
        <topology evidence="1">Multi-pass membrane protein</topology>
    </subcellularLocation>
</comment>
<keyword evidence="6 8" id="KW-1133">Transmembrane helix</keyword>
<evidence type="ECO:0000256" key="4">
    <source>
        <dbReference type="ARBA" id="ARBA00022679"/>
    </source>
</evidence>
<feature type="transmembrane region" description="Helical" evidence="8">
    <location>
        <begin position="128"/>
        <end position="147"/>
    </location>
</feature>
<organism evidence="9 10">
    <name type="scientific">Amycolatopsis thermophila</name>
    <dbReference type="NCBI Taxonomy" id="206084"/>
    <lineage>
        <taxon>Bacteria</taxon>
        <taxon>Bacillati</taxon>
        <taxon>Actinomycetota</taxon>
        <taxon>Actinomycetes</taxon>
        <taxon>Pseudonocardiales</taxon>
        <taxon>Pseudonocardiaceae</taxon>
        <taxon>Amycolatopsis</taxon>
    </lineage>
</organism>
<protein>
    <recommendedName>
        <fullName evidence="11">Glycosyltransferase RgtA/B/C/D-like domain-containing protein</fullName>
    </recommendedName>
</protein>
<keyword evidence="5 8" id="KW-0812">Transmembrane</keyword>
<gene>
    <name evidence="9" type="ORF">FB470_001993</name>
</gene>
<dbReference type="EMBL" id="JAUSUT010000001">
    <property type="protein sequence ID" value="MDQ0377999.1"/>
    <property type="molecule type" value="Genomic_DNA"/>
</dbReference>
<evidence type="ECO:0000256" key="5">
    <source>
        <dbReference type="ARBA" id="ARBA00022692"/>
    </source>
</evidence>
<keyword evidence="2" id="KW-1003">Cell membrane</keyword>
<keyword evidence="10" id="KW-1185">Reference proteome</keyword>
<accession>A0ABU0ERV2</accession>
<sequence>MPGALVAAWLALAGVAVGVWPRVQTRQARRVWIVLLALVFALVLQLVVATVPDGAFITFRYARNIAEGYGAVYTIGERVEGLPNFVWLVLVTLPRAMFGADVVTGAVVLGVLSTLGCVVVAYLLAKRFAGGAGVIAALLTAGASLLAAHGQAGTETALFVLLVLTGCLALVSGHPLVGGVLAALAVMTRSDGVVFALLGEVWLLYTAVRRRSSWWAPAGYLLGALVFLVPWWAWEATYYDRVGAAWPDSAHLPYGFLLCTLLAVGAAVLFGRLGTRRRPSPHPRPGLAERRAVPVVALVLCAVSVPAAFAARQVVHTDRLRSSQTTEIGHWLRDSLPAGSTIDTFGNAALAYRAGARMTITGVTGREPDDSVAPVADFGLPVLAAPLAWYAPGQDCEIAARYAERYDVATFRRADTSWLTIYLRGDAETRILALLAGDERWTYVPCG</sequence>
<evidence type="ECO:0000256" key="7">
    <source>
        <dbReference type="ARBA" id="ARBA00023136"/>
    </source>
</evidence>
<proteinExistence type="predicted"/>
<evidence type="ECO:0008006" key="11">
    <source>
        <dbReference type="Google" id="ProtNLM"/>
    </source>
</evidence>
<evidence type="ECO:0000256" key="6">
    <source>
        <dbReference type="ARBA" id="ARBA00022989"/>
    </source>
</evidence>
<reference evidence="9 10" key="1">
    <citation type="submission" date="2023-07" db="EMBL/GenBank/DDBJ databases">
        <title>Sequencing the genomes of 1000 actinobacteria strains.</title>
        <authorList>
            <person name="Klenk H.-P."/>
        </authorList>
    </citation>
    <scope>NUCLEOTIDE SEQUENCE [LARGE SCALE GENOMIC DNA]</scope>
    <source>
        <strain evidence="9 10">DSM 45805</strain>
    </source>
</reference>
<feature type="transmembrane region" description="Helical" evidence="8">
    <location>
        <begin position="159"/>
        <end position="186"/>
    </location>
</feature>
<comment type="caution">
    <text evidence="9">The sequence shown here is derived from an EMBL/GenBank/DDBJ whole genome shotgun (WGS) entry which is preliminary data.</text>
</comment>